<keyword evidence="3" id="KW-1185">Reference proteome</keyword>
<reference evidence="2 3" key="1">
    <citation type="submission" date="2023-08" db="EMBL/GenBank/DDBJ databases">
        <title>Functional and genomic diversity of the sorghum phyllosphere microbiome.</title>
        <authorList>
            <person name="Shade A."/>
        </authorList>
    </citation>
    <scope>NUCLEOTIDE SEQUENCE [LARGE SCALE GENOMIC DNA]</scope>
    <source>
        <strain evidence="2 3">SORGH_AS_0919</strain>
    </source>
</reference>
<comment type="caution">
    <text evidence="2">The sequence shown here is derived from an EMBL/GenBank/DDBJ whole genome shotgun (WGS) entry which is preliminary data.</text>
</comment>
<gene>
    <name evidence="2" type="ORF">QE367_001130</name>
</gene>
<dbReference type="InterPro" id="IPR043519">
    <property type="entry name" value="NT_sf"/>
</dbReference>
<feature type="domain" description="Polymerase nucleotidyl transferase" evidence="1">
    <location>
        <begin position="18"/>
        <end position="50"/>
    </location>
</feature>
<sequence>MLSDGDLVRIARNLAATPGVIAVALGGSRARGTHSPDSDVDLGVYVDGRTIDRDALSAAVSRWATTSVRIGPAGSWGPWVDSGAWATIAGMPVDVIIRDVDRVRAQVERARRGEFAFHSQPGHPLGFLDVAYAGEVALAKPLVDGAGFLRDHADAVAPYPEPLRRAFLDDLWQVDFLVDAAAKVTDRGDTAYVGLCLSNAAVRLAYAWHAQARTWAINEKGIVSGVTRLPSAPADFDVQVAAALSAVDASSEGARTATDLLRALPRPS</sequence>
<dbReference type="Pfam" id="PF01909">
    <property type="entry name" value="NTP_transf_2"/>
    <property type="match status" value="1"/>
</dbReference>
<proteinExistence type="predicted"/>
<dbReference type="InterPro" id="IPR002934">
    <property type="entry name" value="Polymerase_NTP_transf_dom"/>
</dbReference>
<organism evidence="2 3">
    <name type="scientific">Microbacterium paludicola</name>
    <dbReference type="NCBI Taxonomy" id="300019"/>
    <lineage>
        <taxon>Bacteria</taxon>
        <taxon>Bacillati</taxon>
        <taxon>Actinomycetota</taxon>
        <taxon>Actinomycetes</taxon>
        <taxon>Micrococcales</taxon>
        <taxon>Microbacteriaceae</taxon>
        <taxon>Microbacterium</taxon>
    </lineage>
</organism>
<protein>
    <recommendedName>
        <fullName evidence="1">Polymerase nucleotidyl transferase domain-containing protein</fullName>
    </recommendedName>
</protein>
<dbReference type="Proteomes" id="UP001260188">
    <property type="component" value="Unassembled WGS sequence"/>
</dbReference>
<dbReference type="Gene3D" id="3.30.460.10">
    <property type="entry name" value="Beta Polymerase, domain 2"/>
    <property type="match status" value="1"/>
</dbReference>
<evidence type="ECO:0000259" key="1">
    <source>
        <dbReference type="Pfam" id="PF01909"/>
    </source>
</evidence>
<name>A0ABU1HZ54_9MICO</name>
<dbReference type="RefSeq" id="WP_309665337.1">
    <property type="nucleotide sequence ID" value="NZ_JAVIZA010000001.1"/>
</dbReference>
<evidence type="ECO:0000313" key="2">
    <source>
        <dbReference type="EMBL" id="MDR6166926.1"/>
    </source>
</evidence>
<evidence type="ECO:0000313" key="3">
    <source>
        <dbReference type="Proteomes" id="UP001260188"/>
    </source>
</evidence>
<dbReference type="CDD" id="cd05403">
    <property type="entry name" value="NT_KNTase_like"/>
    <property type="match status" value="1"/>
</dbReference>
<dbReference type="EMBL" id="JAVIZA010000001">
    <property type="protein sequence ID" value="MDR6166926.1"/>
    <property type="molecule type" value="Genomic_DNA"/>
</dbReference>
<dbReference type="SUPFAM" id="SSF81301">
    <property type="entry name" value="Nucleotidyltransferase"/>
    <property type="match status" value="1"/>
</dbReference>
<accession>A0ABU1HZ54</accession>